<dbReference type="PANTHER" id="PTHR34997:SF1">
    <property type="entry name" value="PEPTIDOGLYCAN-BINDING LYSIN DOMAIN"/>
    <property type="match status" value="1"/>
</dbReference>
<feature type="compositionally biased region" description="Low complexity" evidence="3">
    <location>
        <begin position="623"/>
        <end position="637"/>
    </location>
</feature>
<dbReference type="EMBL" id="JBFXLR010000020">
    <property type="protein sequence ID" value="KAL2850523.1"/>
    <property type="molecule type" value="Genomic_DNA"/>
</dbReference>
<dbReference type="InterPro" id="IPR036779">
    <property type="entry name" value="LysM_dom_sf"/>
</dbReference>
<feature type="domain" description="LysM" evidence="5">
    <location>
        <begin position="353"/>
        <end position="399"/>
    </location>
</feature>
<proteinExistence type="predicted"/>
<dbReference type="SMART" id="SM00257">
    <property type="entry name" value="LysM"/>
    <property type="match status" value="4"/>
</dbReference>
<dbReference type="Pfam" id="PF01476">
    <property type="entry name" value="LysM"/>
    <property type="match status" value="4"/>
</dbReference>
<feature type="chain" id="PRO_5046540312" description="LysM domain-containing protein" evidence="4">
    <location>
        <begin position="25"/>
        <end position="754"/>
    </location>
</feature>
<dbReference type="Gene3D" id="3.10.350.10">
    <property type="entry name" value="LysM domain"/>
    <property type="match status" value="3"/>
</dbReference>
<dbReference type="GeneID" id="98158171"/>
<evidence type="ECO:0000313" key="7">
    <source>
        <dbReference type="Proteomes" id="UP001610444"/>
    </source>
</evidence>
<dbReference type="InterPro" id="IPR018392">
    <property type="entry name" value="LysM"/>
</dbReference>
<dbReference type="PANTHER" id="PTHR34997">
    <property type="entry name" value="AM15"/>
    <property type="match status" value="1"/>
</dbReference>
<dbReference type="Proteomes" id="UP001610444">
    <property type="component" value="Unassembled WGS sequence"/>
</dbReference>
<feature type="domain" description="LysM" evidence="5">
    <location>
        <begin position="264"/>
        <end position="312"/>
    </location>
</feature>
<keyword evidence="2" id="KW-0843">Virulence</keyword>
<dbReference type="InterPro" id="IPR052210">
    <property type="entry name" value="LysM1-like"/>
</dbReference>
<keyword evidence="7" id="KW-1185">Reference proteome</keyword>
<feature type="domain" description="LysM" evidence="5">
    <location>
        <begin position="214"/>
        <end position="259"/>
    </location>
</feature>
<feature type="region of interest" description="Disordered" evidence="3">
    <location>
        <begin position="613"/>
        <end position="644"/>
    </location>
</feature>
<evidence type="ECO:0000259" key="5">
    <source>
        <dbReference type="PROSITE" id="PS51782"/>
    </source>
</evidence>
<evidence type="ECO:0000256" key="4">
    <source>
        <dbReference type="SAM" id="SignalP"/>
    </source>
</evidence>
<dbReference type="CDD" id="cd00118">
    <property type="entry name" value="LysM"/>
    <property type="match status" value="2"/>
</dbReference>
<keyword evidence="4" id="KW-0732">Signal</keyword>
<feature type="domain" description="LysM" evidence="5">
    <location>
        <begin position="655"/>
        <end position="701"/>
    </location>
</feature>
<feature type="compositionally biased region" description="Low complexity" evidence="3">
    <location>
        <begin position="709"/>
        <end position="732"/>
    </location>
</feature>
<evidence type="ECO:0000256" key="3">
    <source>
        <dbReference type="SAM" id="MobiDB-lite"/>
    </source>
</evidence>
<evidence type="ECO:0000313" key="6">
    <source>
        <dbReference type="EMBL" id="KAL2850523.1"/>
    </source>
</evidence>
<sequence length="754" mass="80544">MVRPLRGRHLGVITLFLAAIPSQAQYALNYADSTILIGAGQACLDAYNANVTCSKTIGYLYADLWPSLQEKTLDDLCASECFESLLQHRANISSHCGADVTYYSTADGSSWPPTYQVDEAIYGYNLTCLRRSDGQYCNTWFEQAVNETANAECDECYLKTAFIQAQSPLEPDPAEMQSMYASMSSSCSYTGPAATQTVTGLLIASPTATLSCDSEYPVQPGDTFLSISLSQNVATHDLITANGLSYNLTGLPTSGTLCIRNQCSVYLVLPEDTCESISTANSISLAQLHSWNAVINGLCNNLGSKVNQTICVSNLLGDEYIVPSNTASSGSGYTTPAPLPSNIAPDTTTSCGAYYDVVAGDDCGNIELKYAISLKDLLFLNQGLWENCTNLWANASYCVAPVGDISTYPGYTTPTRKFSITPQSATPIPWSDPFASSNRPVTIIPTANDTRTDCWDYLWWNATLGPPLGCWEITPWYGILREEFVLWNPSLAKNGTETITVSDANADLTATTPSTTTTITAYDYPCTIEPNLSYCVVLASPTPEAKETAAPPAPRASGEIADCTAWFPGVLDCASHISLLRMDLATFYKYNPSVKTDCSGYVLGTYYCYSTGSSTGSDEDDSTVTPTATTSTVPSTTGIQTPTPTQDGMISTCTAFYEVQSGDGCWAIANDHSISLDDFYAWNPAVHSDCSGLSPTYYVCVGIDQPNFTSTSSSSTSTRSSASTNPTTPASTDGTCGAEAGMTCSGPLLWILAG</sequence>
<accession>A0ABR4KE21</accession>
<dbReference type="RefSeq" id="XP_070899392.1">
    <property type="nucleotide sequence ID" value="XM_071043007.1"/>
</dbReference>
<dbReference type="SUPFAM" id="SSF54106">
    <property type="entry name" value="LysM domain"/>
    <property type="match status" value="1"/>
</dbReference>
<gene>
    <name evidence="6" type="ORF">BJX68DRAFT_255207</name>
</gene>
<name>A0ABR4KE21_9EURO</name>
<evidence type="ECO:0000256" key="2">
    <source>
        <dbReference type="ARBA" id="ARBA00023026"/>
    </source>
</evidence>
<protein>
    <recommendedName>
        <fullName evidence="5">LysM domain-containing protein</fullName>
    </recommendedName>
</protein>
<dbReference type="PROSITE" id="PS51782">
    <property type="entry name" value="LYSM"/>
    <property type="match status" value="4"/>
</dbReference>
<evidence type="ECO:0000256" key="1">
    <source>
        <dbReference type="ARBA" id="ARBA00022669"/>
    </source>
</evidence>
<organism evidence="6 7">
    <name type="scientific">Aspergillus pseudodeflectus</name>
    <dbReference type="NCBI Taxonomy" id="176178"/>
    <lineage>
        <taxon>Eukaryota</taxon>
        <taxon>Fungi</taxon>
        <taxon>Dikarya</taxon>
        <taxon>Ascomycota</taxon>
        <taxon>Pezizomycotina</taxon>
        <taxon>Eurotiomycetes</taxon>
        <taxon>Eurotiomycetidae</taxon>
        <taxon>Eurotiales</taxon>
        <taxon>Aspergillaceae</taxon>
        <taxon>Aspergillus</taxon>
        <taxon>Aspergillus subgen. Nidulantes</taxon>
    </lineage>
</organism>
<keyword evidence="1" id="KW-0147">Chitin-binding</keyword>
<feature type="signal peptide" evidence="4">
    <location>
        <begin position="1"/>
        <end position="24"/>
    </location>
</feature>
<comment type="caution">
    <text evidence="6">The sequence shown here is derived from an EMBL/GenBank/DDBJ whole genome shotgun (WGS) entry which is preliminary data.</text>
</comment>
<feature type="region of interest" description="Disordered" evidence="3">
    <location>
        <begin position="709"/>
        <end position="736"/>
    </location>
</feature>
<reference evidence="6 7" key="1">
    <citation type="submission" date="2024-07" db="EMBL/GenBank/DDBJ databases">
        <title>Section-level genome sequencing and comparative genomics of Aspergillus sections Usti and Cavernicolus.</title>
        <authorList>
            <consortium name="Lawrence Berkeley National Laboratory"/>
            <person name="Nybo J.L."/>
            <person name="Vesth T.C."/>
            <person name="Theobald S."/>
            <person name="Frisvad J.C."/>
            <person name="Larsen T.O."/>
            <person name="Kjaerboelling I."/>
            <person name="Rothschild-Mancinelli K."/>
            <person name="Lyhne E.K."/>
            <person name="Kogle M.E."/>
            <person name="Barry K."/>
            <person name="Clum A."/>
            <person name="Na H."/>
            <person name="Ledsgaard L."/>
            <person name="Lin J."/>
            <person name="Lipzen A."/>
            <person name="Kuo A."/>
            <person name="Riley R."/>
            <person name="Mondo S."/>
            <person name="LaButti K."/>
            <person name="Haridas S."/>
            <person name="Pangalinan J."/>
            <person name="Salamov A.A."/>
            <person name="Simmons B.A."/>
            <person name="Magnuson J.K."/>
            <person name="Chen J."/>
            <person name="Drula E."/>
            <person name="Henrissat B."/>
            <person name="Wiebenga A."/>
            <person name="Lubbers R.J."/>
            <person name="Gomes A.C."/>
            <person name="Macurrencykelacurrency M.R."/>
            <person name="Stajich J."/>
            <person name="Grigoriev I.V."/>
            <person name="Mortensen U.H."/>
            <person name="De vries R.P."/>
            <person name="Baker S.E."/>
            <person name="Andersen M.R."/>
        </authorList>
    </citation>
    <scope>NUCLEOTIDE SEQUENCE [LARGE SCALE GENOMIC DNA]</scope>
    <source>
        <strain evidence="6 7">CBS 756.74</strain>
    </source>
</reference>